<dbReference type="Proteomes" id="UP000824025">
    <property type="component" value="Unassembled WGS sequence"/>
</dbReference>
<evidence type="ECO:0008006" key="5">
    <source>
        <dbReference type="Google" id="ProtNLM"/>
    </source>
</evidence>
<dbReference type="EMBL" id="DXCF01000015">
    <property type="protein sequence ID" value="HIZ09396.1"/>
    <property type="molecule type" value="Genomic_DNA"/>
</dbReference>
<name>A0A9D2D6L9_9FIRM</name>
<organism evidence="3 4">
    <name type="scientific">Candidatus Borkfalkia avicola</name>
    <dbReference type="NCBI Taxonomy" id="2838503"/>
    <lineage>
        <taxon>Bacteria</taxon>
        <taxon>Bacillati</taxon>
        <taxon>Bacillota</taxon>
        <taxon>Clostridia</taxon>
        <taxon>Christensenellales</taxon>
        <taxon>Christensenellaceae</taxon>
        <taxon>Candidatus Borkfalkia</taxon>
    </lineage>
</organism>
<dbReference type="SUPFAM" id="SSF48208">
    <property type="entry name" value="Six-hairpin glycosidases"/>
    <property type="match status" value="1"/>
</dbReference>
<sequence>MDQTYKADGRVREFVRPVRILMAEGNVSRAELLAERFADQIGLKEREGTQISGRCRILLDFGRELHGGLRIVAGAGRSGTRVRLRLGESANEALADIGERGATNDHSLRDLTLPLPRLSDMEFFSSGFRFALVEFLDDDAQFMLKAVNAVYVHSPRERPGSFRCSDPLLERIYDTAAHTVMLCAQDYIWDGIKRDRLVWMGDMYPEVTALLSVCADDGCVQRSLDFVVNETPLPRWMNDFPMYSMWWVMILAEYYRMTGNLAYVAAQKEYFYGVLAAVDGCIAEDGSFDFGMNFVDWPSHGHPDEAEGVRRLCLLCAADAAELEKLLGGDGVLSARIARKLKRAGAEVGEKRQIAALKYLSGSALSAKEMRLLTEGGAKGFSTFMSYFLLSALCEASDMKAALAALREYYGGMLALGATSFWEDFDTEWTKGKVCPIDRVREEGEKDVHGDFGRFCYVGYRHSLCHGWSAGVIPFLLRRVLGVRAEAGYAEVTVSPDLGDLEFAEGEIPTPHGILRVCCRREGKAVKTEVSAPAGVRVTVKE</sequence>
<evidence type="ECO:0000313" key="3">
    <source>
        <dbReference type="EMBL" id="HIZ09396.1"/>
    </source>
</evidence>
<dbReference type="Pfam" id="PF17390">
    <property type="entry name" value="Bac_rhamnosid_C"/>
    <property type="match status" value="1"/>
</dbReference>
<feature type="domain" description="Alpha-L-rhamnosidase C-terminal" evidence="2">
    <location>
        <begin position="485"/>
        <end position="540"/>
    </location>
</feature>
<evidence type="ECO:0000259" key="1">
    <source>
        <dbReference type="Pfam" id="PF17389"/>
    </source>
</evidence>
<dbReference type="Pfam" id="PF17389">
    <property type="entry name" value="Bac_rhamnosid6H"/>
    <property type="match status" value="1"/>
</dbReference>
<dbReference type="InterPro" id="IPR035396">
    <property type="entry name" value="Bac_rhamnosid6H"/>
</dbReference>
<evidence type="ECO:0000259" key="2">
    <source>
        <dbReference type="Pfam" id="PF17390"/>
    </source>
</evidence>
<dbReference type="GO" id="GO:0005975">
    <property type="term" value="P:carbohydrate metabolic process"/>
    <property type="evidence" value="ECO:0007669"/>
    <property type="project" value="InterPro"/>
</dbReference>
<proteinExistence type="predicted"/>
<dbReference type="Gene3D" id="2.60.420.10">
    <property type="entry name" value="Maltose phosphorylase, domain 3"/>
    <property type="match status" value="1"/>
</dbReference>
<comment type="caution">
    <text evidence="3">The sequence shown here is derived from an EMBL/GenBank/DDBJ whole genome shotgun (WGS) entry which is preliminary data.</text>
</comment>
<dbReference type="AlphaFoldDB" id="A0A9D2D6L9"/>
<dbReference type="PANTHER" id="PTHR34987">
    <property type="entry name" value="C, PUTATIVE (AFU_ORTHOLOGUE AFUA_3G02880)-RELATED"/>
    <property type="match status" value="1"/>
</dbReference>
<dbReference type="InterPro" id="IPR008928">
    <property type="entry name" value="6-hairpin_glycosidase_sf"/>
</dbReference>
<dbReference type="InterPro" id="IPR012341">
    <property type="entry name" value="6hp_glycosidase-like_sf"/>
</dbReference>
<dbReference type="PANTHER" id="PTHR34987:SF4">
    <property type="entry name" value="ALPHA-L-RHAMNOSIDASE C-TERMINAL DOMAIN-CONTAINING PROTEIN"/>
    <property type="match status" value="1"/>
</dbReference>
<protein>
    <recommendedName>
        <fullName evidence="5">Alpha-L-rhamnosidase</fullName>
    </recommendedName>
</protein>
<evidence type="ECO:0000313" key="4">
    <source>
        <dbReference type="Proteomes" id="UP000824025"/>
    </source>
</evidence>
<dbReference type="InterPro" id="IPR035398">
    <property type="entry name" value="Bac_rhamnosid_C"/>
</dbReference>
<accession>A0A9D2D6L9</accession>
<gene>
    <name evidence="3" type="ORF">H9726_02790</name>
</gene>
<reference evidence="3" key="1">
    <citation type="journal article" date="2021" name="PeerJ">
        <title>Extensive microbial diversity within the chicken gut microbiome revealed by metagenomics and culture.</title>
        <authorList>
            <person name="Gilroy R."/>
            <person name="Ravi A."/>
            <person name="Getino M."/>
            <person name="Pursley I."/>
            <person name="Horton D.L."/>
            <person name="Alikhan N.F."/>
            <person name="Baker D."/>
            <person name="Gharbi K."/>
            <person name="Hall N."/>
            <person name="Watson M."/>
            <person name="Adriaenssens E.M."/>
            <person name="Foster-Nyarko E."/>
            <person name="Jarju S."/>
            <person name="Secka A."/>
            <person name="Antonio M."/>
            <person name="Oren A."/>
            <person name="Chaudhuri R.R."/>
            <person name="La Ragione R."/>
            <person name="Hildebrand F."/>
            <person name="Pallen M.J."/>
        </authorList>
    </citation>
    <scope>NUCLEOTIDE SEQUENCE</scope>
    <source>
        <strain evidence="3">CHK192-19661</strain>
    </source>
</reference>
<feature type="domain" description="Alpha-L-rhamnosidase six-hairpin glycosidase" evidence="1">
    <location>
        <begin position="159"/>
        <end position="301"/>
    </location>
</feature>
<dbReference type="Gene3D" id="1.50.10.10">
    <property type="match status" value="1"/>
</dbReference>
<reference evidence="3" key="2">
    <citation type="submission" date="2021-04" db="EMBL/GenBank/DDBJ databases">
        <authorList>
            <person name="Gilroy R."/>
        </authorList>
    </citation>
    <scope>NUCLEOTIDE SEQUENCE</scope>
    <source>
        <strain evidence="3">CHK192-19661</strain>
    </source>
</reference>